<proteinExistence type="predicted"/>
<name>A0ABQ7GTJ4_DUNSA</name>
<protein>
    <submittedName>
        <fullName evidence="1">Uncharacterized protein</fullName>
    </submittedName>
</protein>
<accession>A0ABQ7GTJ4</accession>
<reference evidence="1" key="1">
    <citation type="submission" date="2017-08" db="EMBL/GenBank/DDBJ databases">
        <authorList>
            <person name="Polle J.E."/>
            <person name="Barry K."/>
            <person name="Cushman J."/>
            <person name="Schmutz J."/>
            <person name="Tran D."/>
            <person name="Hathwaick L.T."/>
            <person name="Yim W.C."/>
            <person name="Jenkins J."/>
            <person name="Mckie-Krisberg Z.M."/>
            <person name="Prochnik S."/>
            <person name="Lindquist E."/>
            <person name="Dockter R.B."/>
            <person name="Adam C."/>
            <person name="Molina H."/>
            <person name="Bunkerborg J."/>
            <person name="Jin E."/>
            <person name="Buchheim M."/>
            <person name="Magnuson J."/>
        </authorList>
    </citation>
    <scope>NUCLEOTIDE SEQUENCE</scope>
    <source>
        <strain evidence="1">CCAP 19/18</strain>
    </source>
</reference>
<dbReference type="Proteomes" id="UP000815325">
    <property type="component" value="Unassembled WGS sequence"/>
</dbReference>
<evidence type="ECO:0000313" key="2">
    <source>
        <dbReference type="Proteomes" id="UP000815325"/>
    </source>
</evidence>
<comment type="caution">
    <text evidence="1">The sequence shown here is derived from an EMBL/GenBank/DDBJ whole genome shotgun (WGS) entry which is preliminary data.</text>
</comment>
<gene>
    <name evidence="1" type="ORF">DUNSADRAFT_3655</name>
</gene>
<sequence length="515" mass="56278">MHQTCSLHACSATSSLQAACRPPLAACFCKQPGKHARTPFNLQASQQEEPRLNSWREKSTPSRRTALYSVAPVVFLPDIYRWLSTEISLWGQEAGYLSRRAQETVGVGSPRIQQAVPSLPLDERLAQALLDIPLEAAREVADDAYPGPVNFGAAFSKLKAQEQPYFEEYGACGSCGRDGLRDAAWFNFLSYIQYKTLNAELQPSDMPRVTANGFEYLHRNSAPMMLDMDAAEQQEATSSASQGSMEASLAFFANKDGRAISRYGGGNSDRSSTIIGRSDPNVRRVLAFQAIVGRKLLEYIESPEGPLSALEKELLAMKSAQLDVIRAGARVLLGALQKLGFLGASWVTAFGISGDEYEVIQRCVLLLVCSGFLESFGVIFFGASKAEQRNHTVWASGEPAFVKIWEQSPATERSETALQAEQGWSQDFVFLLLAAYLRRCGVSAKGFRRFPYVTRDSLISEQFTIRSTAAAPEEPNEPEAALLGQFPAFTLDKCPGGGTWDGLDEEADLGDAVGC</sequence>
<organism evidence="1 2">
    <name type="scientific">Dunaliella salina</name>
    <name type="common">Green alga</name>
    <name type="synonym">Protococcus salinus</name>
    <dbReference type="NCBI Taxonomy" id="3046"/>
    <lineage>
        <taxon>Eukaryota</taxon>
        <taxon>Viridiplantae</taxon>
        <taxon>Chlorophyta</taxon>
        <taxon>core chlorophytes</taxon>
        <taxon>Chlorophyceae</taxon>
        <taxon>CS clade</taxon>
        <taxon>Chlamydomonadales</taxon>
        <taxon>Dunaliellaceae</taxon>
        <taxon>Dunaliella</taxon>
    </lineage>
</organism>
<dbReference type="EMBL" id="MU069597">
    <property type="protein sequence ID" value="KAF5837933.1"/>
    <property type="molecule type" value="Genomic_DNA"/>
</dbReference>
<evidence type="ECO:0000313" key="1">
    <source>
        <dbReference type="EMBL" id="KAF5837933.1"/>
    </source>
</evidence>
<keyword evidence="2" id="KW-1185">Reference proteome</keyword>